<sequence length="143" mass="16867">MTHIQARPSHLSAKLSIMWTYLARKPRAMSREEFFSDTLGTTTKEGRRLNRVSRQTLPSEIADITKLQTSMKDFVTSILCLRPRHLSDKENLKVFHGQTCFYPETLCRHILTSVSFRLTLRRRCLLYFRSSTPKMEEQNCHFR</sequence>
<reference evidence="1" key="1">
    <citation type="journal article" date="2023" name="G3 (Bethesda)">
        <title>A reference genome for the long-term kleptoplast-retaining sea slug Elysia crispata morphotype clarki.</title>
        <authorList>
            <person name="Eastman K.E."/>
            <person name="Pendleton A.L."/>
            <person name="Shaikh M.A."/>
            <person name="Suttiyut T."/>
            <person name="Ogas R."/>
            <person name="Tomko P."/>
            <person name="Gavelis G."/>
            <person name="Widhalm J.R."/>
            <person name="Wisecaver J.H."/>
        </authorList>
    </citation>
    <scope>NUCLEOTIDE SEQUENCE</scope>
    <source>
        <strain evidence="1">ECLA1</strain>
    </source>
</reference>
<accession>A0AAE0XY83</accession>
<comment type="caution">
    <text evidence="1">The sequence shown here is derived from an EMBL/GenBank/DDBJ whole genome shotgun (WGS) entry which is preliminary data.</text>
</comment>
<dbReference type="Proteomes" id="UP001283361">
    <property type="component" value="Unassembled WGS sequence"/>
</dbReference>
<evidence type="ECO:0000313" key="2">
    <source>
        <dbReference type="Proteomes" id="UP001283361"/>
    </source>
</evidence>
<dbReference type="AlphaFoldDB" id="A0AAE0XY83"/>
<protein>
    <submittedName>
        <fullName evidence="1">Uncharacterized protein</fullName>
    </submittedName>
</protein>
<gene>
    <name evidence="1" type="ORF">RRG08_044249</name>
</gene>
<name>A0AAE0XY83_9GAST</name>
<organism evidence="1 2">
    <name type="scientific">Elysia crispata</name>
    <name type="common">lettuce slug</name>
    <dbReference type="NCBI Taxonomy" id="231223"/>
    <lineage>
        <taxon>Eukaryota</taxon>
        <taxon>Metazoa</taxon>
        <taxon>Spiralia</taxon>
        <taxon>Lophotrochozoa</taxon>
        <taxon>Mollusca</taxon>
        <taxon>Gastropoda</taxon>
        <taxon>Heterobranchia</taxon>
        <taxon>Euthyneura</taxon>
        <taxon>Panpulmonata</taxon>
        <taxon>Sacoglossa</taxon>
        <taxon>Placobranchoidea</taxon>
        <taxon>Plakobranchidae</taxon>
        <taxon>Elysia</taxon>
    </lineage>
</organism>
<evidence type="ECO:0000313" key="1">
    <source>
        <dbReference type="EMBL" id="KAK3721241.1"/>
    </source>
</evidence>
<proteinExistence type="predicted"/>
<dbReference type="EMBL" id="JAWDGP010007400">
    <property type="protein sequence ID" value="KAK3721241.1"/>
    <property type="molecule type" value="Genomic_DNA"/>
</dbReference>
<keyword evidence="2" id="KW-1185">Reference proteome</keyword>